<feature type="domain" description="Chorismate mutase" evidence="1">
    <location>
        <begin position="61"/>
        <end position="152"/>
    </location>
</feature>
<evidence type="ECO:0000313" key="3">
    <source>
        <dbReference type="EMBL" id="MBH5145016.1"/>
    </source>
</evidence>
<dbReference type="AlphaFoldDB" id="A0A0C3A9P6"/>
<proteinExistence type="predicted"/>
<sequence length="174" mass="19546">MTIVEHLPERRWSVGVPVSGGGLRSGHHIVDLASRRAPGGLVEEFLTTTSSEAGTQTSSYPDEAEGLDSFRRDLDAIDALLLETVRQRLELCLRIGEWKRSREVPMMQPGRVRLVQERAREFARRHDLSPDFFNALYELMIAETCRLEDLVINAPVEEEDTVRESVGPRSGSST</sequence>
<dbReference type="SMART" id="SM00830">
    <property type="entry name" value="CM_2"/>
    <property type="match status" value="1"/>
</dbReference>
<dbReference type="EMBL" id="JAECSB010000072">
    <property type="protein sequence ID" value="MBH5145016.1"/>
    <property type="molecule type" value="Genomic_DNA"/>
</dbReference>
<dbReference type="Gene3D" id="1.20.59.10">
    <property type="entry name" value="Chorismate mutase"/>
    <property type="match status" value="1"/>
</dbReference>
<evidence type="ECO:0000259" key="1">
    <source>
        <dbReference type="PROSITE" id="PS51168"/>
    </source>
</evidence>
<dbReference type="GeneID" id="57488012"/>
<dbReference type="InterPro" id="IPR008241">
    <property type="entry name" value="Isochorismate_pyruvate-lyase"/>
</dbReference>
<keyword evidence="5" id="KW-1185">Reference proteome</keyword>
<dbReference type="Proteomes" id="UP000325576">
    <property type="component" value="Unassembled WGS sequence"/>
</dbReference>
<dbReference type="GO" id="GO:0046417">
    <property type="term" value="P:chorismate metabolic process"/>
    <property type="evidence" value="ECO:0007669"/>
    <property type="project" value="InterPro"/>
</dbReference>
<dbReference type="SUPFAM" id="SSF48600">
    <property type="entry name" value="Chorismate mutase II"/>
    <property type="match status" value="1"/>
</dbReference>
<dbReference type="InterPro" id="IPR036263">
    <property type="entry name" value="Chorismate_II_sf"/>
</dbReference>
<dbReference type="InterPro" id="IPR036979">
    <property type="entry name" value="CM_dom_sf"/>
</dbReference>
<comment type="caution">
    <text evidence="2">The sequence shown here is derived from an EMBL/GenBank/DDBJ whole genome shotgun (WGS) entry which is preliminary data.</text>
</comment>
<dbReference type="NCBIfam" id="TIGR01803">
    <property type="entry name" value="CM-like"/>
    <property type="match status" value="1"/>
</dbReference>
<dbReference type="Proteomes" id="UP000627573">
    <property type="component" value="Unassembled WGS sequence"/>
</dbReference>
<reference evidence="2 4" key="1">
    <citation type="journal article" date="2017" name="Poromechanics V (2013)">
        <title>Genomic Characterization of the Arsenic-Tolerant Actinobacterium, &lt;i&gt;Rhodococcus erythropolis&lt;/i&gt; S43.</title>
        <authorList>
            <person name="Retamal-Morales G."/>
            <person name="Mehnert M."/>
            <person name="Schwabe R."/>
            <person name="Tischler D."/>
            <person name="Schloemann M."/>
            <person name="Levican G.J."/>
        </authorList>
    </citation>
    <scope>NUCLEOTIDE SEQUENCE [LARGE SCALE GENOMIC DNA]</scope>
    <source>
        <strain evidence="2 4">S43</strain>
    </source>
</reference>
<accession>A0A0C3A9P6</accession>
<evidence type="ECO:0000313" key="4">
    <source>
        <dbReference type="Proteomes" id="UP000325576"/>
    </source>
</evidence>
<dbReference type="PROSITE" id="PS51168">
    <property type="entry name" value="CHORISMATE_MUT_2"/>
    <property type="match status" value="1"/>
</dbReference>
<dbReference type="EMBL" id="MRBO01000589">
    <property type="protein sequence ID" value="KAB2583203.1"/>
    <property type="molecule type" value="Genomic_DNA"/>
</dbReference>
<reference evidence="3 5" key="2">
    <citation type="submission" date="2020-12" db="EMBL/GenBank/DDBJ databases">
        <title>Draft genome sequence of furan degrading bacterial strain FUR100.</title>
        <authorList>
            <person name="Woiski C."/>
        </authorList>
    </citation>
    <scope>NUCLEOTIDE SEQUENCE [LARGE SCALE GENOMIC DNA]</scope>
    <source>
        <strain evidence="3 5">FUR100</strain>
    </source>
</reference>
<dbReference type="InterPro" id="IPR002701">
    <property type="entry name" value="CM_II_prokaryot"/>
</dbReference>
<organism evidence="2 4">
    <name type="scientific">Rhodococcus erythropolis</name>
    <name type="common">Arthrobacter picolinophilus</name>
    <dbReference type="NCBI Taxonomy" id="1833"/>
    <lineage>
        <taxon>Bacteria</taxon>
        <taxon>Bacillati</taxon>
        <taxon>Actinomycetota</taxon>
        <taxon>Actinomycetes</taxon>
        <taxon>Mycobacteriales</taxon>
        <taxon>Nocardiaceae</taxon>
        <taxon>Rhodococcus</taxon>
        <taxon>Rhodococcus erythropolis group</taxon>
    </lineage>
</organism>
<evidence type="ECO:0000313" key="5">
    <source>
        <dbReference type="Proteomes" id="UP000627573"/>
    </source>
</evidence>
<dbReference type="Pfam" id="PF01817">
    <property type="entry name" value="CM_2"/>
    <property type="match status" value="1"/>
</dbReference>
<evidence type="ECO:0000313" key="2">
    <source>
        <dbReference type="EMBL" id="KAB2583203.1"/>
    </source>
</evidence>
<dbReference type="RefSeq" id="WP_019747551.1">
    <property type="nucleotide sequence ID" value="NZ_AP018733.1"/>
</dbReference>
<dbReference type="GO" id="GO:0016835">
    <property type="term" value="F:carbon-oxygen lyase activity"/>
    <property type="evidence" value="ECO:0007669"/>
    <property type="project" value="InterPro"/>
</dbReference>
<dbReference type="GO" id="GO:0004106">
    <property type="term" value="F:chorismate mutase activity"/>
    <property type="evidence" value="ECO:0007669"/>
    <property type="project" value="InterPro"/>
</dbReference>
<dbReference type="GO" id="GO:0009697">
    <property type="term" value="P:salicylic acid biosynthetic process"/>
    <property type="evidence" value="ECO:0007669"/>
    <property type="project" value="InterPro"/>
</dbReference>
<protein>
    <submittedName>
        <fullName evidence="2 3">Chorismate mutase</fullName>
    </submittedName>
</protein>
<gene>
    <name evidence="2" type="ORF">BS297_22100</name>
    <name evidence="3" type="ORF">I3517_20655</name>
</gene>
<name>A0A0C3A9P6_RHOER</name>